<proteinExistence type="predicted"/>
<organism evidence="1">
    <name type="scientific">Tanacetum cinerariifolium</name>
    <name type="common">Dalmatian daisy</name>
    <name type="synonym">Chrysanthemum cinerariifolium</name>
    <dbReference type="NCBI Taxonomy" id="118510"/>
    <lineage>
        <taxon>Eukaryota</taxon>
        <taxon>Viridiplantae</taxon>
        <taxon>Streptophyta</taxon>
        <taxon>Embryophyta</taxon>
        <taxon>Tracheophyta</taxon>
        <taxon>Spermatophyta</taxon>
        <taxon>Magnoliopsida</taxon>
        <taxon>eudicotyledons</taxon>
        <taxon>Gunneridae</taxon>
        <taxon>Pentapetalae</taxon>
        <taxon>asterids</taxon>
        <taxon>campanulids</taxon>
        <taxon>Asterales</taxon>
        <taxon>Asteraceae</taxon>
        <taxon>Asteroideae</taxon>
        <taxon>Anthemideae</taxon>
        <taxon>Anthemidinae</taxon>
        <taxon>Tanacetum</taxon>
    </lineage>
</organism>
<dbReference type="EMBL" id="BKCJ010383114">
    <property type="protein sequence ID" value="GFA19106.1"/>
    <property type="molecule type" value="Genomic_DNA"/>
</dbReference>
<accession>A0A699J9P6</accession>
<protein>
    <submittedName>
        <fullName evidence="1">Uncharacterized protein</fullName>
    </submittedName>
</protein>
<name>A0A699J9P6_TANCI</name>
<sequence>MIHLPTSRLEEVPHGCVSYCHCNNSRSNIGNRLLDTEPLSPHFLGNHGLAARGCVSYCHCNNSRSNIGNRLLDTDPLFPHFLGNHGLAARGLGKAAGGWHLEDVFTRSRSGSHDRRSSPHSQEDE</sequence>
<dbReference type="AlphaFoldDB" id="A0A699J9P6"/>
<comment type="caution">
    <text evidence="1">The sequence shown here is derived from an EMBL/GenBank/DDBJ whole genome shotgun (WGS) entry which is preliminary data.</text>
</comment>
<reference evidence="1" key="1">
    <citation type="journal article" date="2019" name="Sci. Rep.">
        <title>Draft genome of Tanacetum cinerariifolium, the natural source of mosquito coil.</title>
        <authorList>
            <person name="Yamashiro T."/>
            <person name="Shiraishi A."/>
            <person name="Satake H."/>
            <person name="Nakayama K."/>
        </authorList>
    </citation>
    <scope>NUCLEOTIDE SEQUENCE</scope>
</reference>
<evidence type="ECO:0000313" key="1">
    <source>
        <dbReference type="EMBL" id="GFA19106.1"/>
    </source>
</evidence>
<gene>
    <name evidence="1" type="ORF">Tci_591078</name>
</gene>